<dbReference type="InterPro" id="IPR011030">
    <property type="entry name" value="Lipovitellin_superhlx_dom"/>
</dbReference>
<protein>
    <submittedName>
        <fullName evidence="6">Vitellogenin-like protein</fullName>
    </submittedName>
</protein>
<dbReference type="EMBL" id="EF490956">
    <property type="protein sequence ID" value="ABU41136.1"/>
    <property type="molecule type" value="mRNA"/>
</dbReference>
<dbReference type="Pfam" id="PF09172">
    <property type="entry name" value="Vit_open_b-sht"/>
    <property type="match status" value="1"/>
</dbReference>
<evidence type="ECO:0000256" key="3">
    <source>
        <dbReference type="SAM" id="SignalP"/>
    </source>
</evidence>
<evidence type="ECO:0000313" key="6">
    <source>
        <dbReference type="EMBL" id="ABU41136.1"/>
    </source>
</evidence>
<proteinExistence type="evidence at transcript level"/>
<dbReference type="OrthoDB" id="5956066at2759"/>
<dbReference type="GO" id="GO:0005319">
    <property type="term" value="F:lipid transporter activity"/>
    <property type="evidence" value="ECO:0007669"/>
    <property type="project" value="InterPro"/>
</dbReference>
<comment type="caution">
    <text evidence="2">Lacks conserved residue(s) required for the propagation of feature annotation.</text>
</comment>
<dbReference type="InterPro" id="IPR001846">
    <property type="entry name" value="VWF_type-D"/>
</dbReference>
<dbReference type="SMART" id="SM00638">
    <property type="entry name" value="LPD_N"/>
    <property type="match status" value="1"/>
</dbReference>
<dbReference type="PANTHER" id="PTHR23345">
    <property type="entry name" value="VITELLOGENIN-RELATED"/>
    <property type="match status" value="1"/>
</dbReference>
<feature type="domain" description="Vitellogenin" evidence="4">
    <location>
        <begin position="25"/>
        <end position="700"/>
    </location>
</feature>
<dbReference type="InterPro" id="IPR015816">
    <property type="entry name" value="Vitellinogen_b-sht_N"/>
</dbReference>
<dbReference type="SMART" id="SM00216">
    <property type="entry name" value="VWD"/>
    <property type="match status" value="1"/>
</dbReference>
<evidence type="ECO:0000259" key="5">
    <source>
        <dbReference type="PROSITE" id="PS51233"/>
    </source>
</evidence>
<reference evidence="6" key="1">
    <citation type="submission" date="2007-03" db="EMBL/GenBank/DDBJ databases">
        <title>Salmon louse (Lepeophtheirus salmonis) transcriptomes during post molting maturation and egg production, revealed using EST-sequencing and microarray analysis.</title>
        <authorList>
            <person name="Eichner C."/>
            <person name="Frost P."/>
            <person name="Dysvik B."/>
            <person name="Kristiansen B."/>
            <person name="Jonassen I."/>
            <person name="Nilsen F."/>
        </authorList>
    </citation>
    <scope>NUCLEOTIDE SEQUENCE</scope>
</reference>
<accession>A7TZE0</accession>
<dbReference type="SMART" id="SM01169">
    <property type="entry name" value="DUF1943"/>
    <property type="match status" value="1"/>
</dbReference>
<name>A7TZE0_LEPSM</name>
<keyword evidence="1 3" id="KW-0732">Signal</keyword>
<dbReference type="InterPro" id="IPR015255">
    <property type="entry name" value="Vitellinogen_open_b-sht"/>
</dbReference>
<feature type="signal peptide" evidence="3">
    <location>
        <begin position="1"/>
        <end position="22"/>
    </location>
</feature>
<dbReference type="InterPro" id="IPR015819">
    <property type="entry name" value="Lipid_transp_b-sht_shell"/>
</dbReference>
<dbReference type="Pfam" id="PF00094">
    <property type="entry name" value="VWD"/>
    <property type="match status" value="1"/>
</dbReference>
<dbReference type="SUPFAM" id="SSF56968">
    <property type="entry name" value="Lipovitellin-phosvitin complex, beta-sheet shell regions"/>
    <property type="match status" value="2"/>
</dbReference>
<dbReference type="InterPro" id="IPR001747">
    <property type="entry name" value="Vitellogenin_N"/>
</dbReference>
<dbReference type="InterPro" id="IPR050733">
    <property type="entry name" value="Vitellogenin/Apolipophorin"/>
</dbReference>
<dbReference type="Gene3D" id="2.30.230.10">
    <property type="entry name" value="Lipovitellin, beta-sheet shell regions, chain A"/>
    <property type="match status" value="1"/>
</dbReference>
<dbReference type="Pfam" id="PF01347">
    <property type="entry name" value="Vitellogenin_N"/>
    <property type="match status" value="1"/>
</dbReference>
<dbReference type="PROSITE" id="PS51211">
    <property type="entry name" value="VITELLOGENIN"/>
    <property type="match status" value="1"/>
</dbReference>
<evidence type="ECO:0000256" key="1">
    <source>
        <dbReference type="ARBA" id="ARBA00022729"/>
    </source>
</evidence>
<evidence type="ECO:0000256" key="2">
    <source>
        <dbReference type="PROSITE-ProRule" id="PRU00557"/>
    </source>
</evidence>
<evidence type="ECO:0000259" key="4">
    <source>
        <dbReference type="PROSITE" id="PS51211"/>
    </source>
</evidence>
<sequence>MSPLIKMRVIAILFCFVATSSGSIFEDGTEYTFETETSAVVGTMDHIPHSSGFSYKYMTQMQIHGNSIKVKLSDFKLSQFNGKHEGGEYPFDHTNFIATNRDVPPFEVKLDSHGLFSSLKVSPKLTIFQRNMIKGWVQKLQLNMDKINHHEHEFHSQEQSIFGDCDTLYTVNDHKIVKSVTHTKDCKNRVHVLIDDWRGHRCDLEDPDHPESRENPNGLYSASNTIYVVDKKGDHFHPKAIIGSSSVVAQFYESQGISFVAHSNSSSILKSSGAISQEITVVGVDLDSLHYEFEDSEYTWKSERDLKAREGYLATGQFFEDDMPTISKYVKEKLAKTHDIMNKMSTEASTIEKAHMYGINSIYPAMLAMDYSALKQLSEELHSDKSAEGVYRYNLFNELLGSLGTSASAILVRDMIAENKFDNFRDAVRTLTAVPFHIRHPSKQLLKGFETLYSYEGHQFIKDTIPIVLGHLARVTCERAGVMHSPASEECFHSVVDGYADKTIEKIMGSSDHTEQIKLLGMSFNLRLGNVAEKLKPLIYGETEIKSGHLRTLAVPAAAFGAINSGKGAEHLLPIFVETENDHELRLTALSYLMDAHPTSTHFNTIVAVLYREKDYEVINYAFTLFEKYARNINPCKKSVSVLAKYFLKYLKQYSHFETDYGLGVSKTYSRQFQQPKYGCGGEYSYWVIGSHRSTLPLSVAISMDSTMFGGYTANGMCVQLRIEGLSKALIRKFKTISPDIWKSEELKNILMGDMHIKERPDQPINVEVLLFVKNSVVAFRQYDEDSIKEGGSLKEIFDELQGLGDTYSMNHQRAMRFGSLLYQQPLEIGAPVAYMNSFTGVFDIQATVKKGNARGLMFRDVKYTMNIFGQGSRIMMVQNLQTKNAYSVSQDRIYGSHFPRNFVIGVNPLKKEFKLSVERPPYEDPLMIMMHSQTNVVTRSQSINNKQDISANCAECKTITPISYGPDAAKTRVIVDRECDNTGSYIHGEYFDCEMESNRGKVLYHLWRAMTPYHKNPKTIGNSIRMGIRQIRAYFVFFPRAEKCGAMLRWSQSKQNPVKEIEISLRFNTSPNGERLYFRGRKWALTGIVKAKGEPQDRVYKIILGHEFTPGYIENRLKFRMQRVAVPGLLSDYSICFNMENKYPDFGEEFMTYDKSTQLKMSGNARLQYGAAADCDSTPGEMKLSFEHETTEEAREAMKHTWYYEKCMEQKQHPEWASRGDRLPFTEACHMTTWDATTARKYTWKMNFVKMTDRMNAIVSQFQSVMKTGLLPYWDIDPEIIPATSADPHMNIEATLKNHDKNVDIYMETSQGGQHFNDIPLSLNWRPMLRNLKFTSNTRRLMQYKIIHGCTATIDHVYTLDNVTYPYTPTSCWTLASGHCSPHPTYAVFVKKSAGSHLDAKIYLGGHSIEFQASGPKKINVLINGQAIEVGEKEHVHEQDGQEIFKVLKWGSSYNVYSFLKIWVVYDGHAVSLIPAPSVTGQHCGLCGNFNRNQYDEFESKDAHQLKTSEELVEDYKWKC</sequence>
<dbReference type="PANTHER" id="PTHR23345:SF33">
    <property type="entry name" value="CROSSVEINLESS D"/>
    <property type="match status" value="1"/>
</dbReference>
<dbReference type="SUPFAM" id="SSF48431">
    <property type="entry name" value="Lipovitellin-phosvitin complex, superhelical domain"/>
    <property type="match status" value="1"/>
</dbReference>
<dbReference type="PROSITE" id="PS51233">
    <property type="entry name" value="VWFD"/>
    <property type="match status" value="1"/>
</dbReference>
<organism evidence="6">
    <name type="scientific">Lepeophtheirus salmonis</name>
    <name type="common">Salmon louse</name>
    <name type="synonym">Caligus salmonis</name>
    <dbReference type="NCBI Taxonomy" id="72036"/>
    <lineage>
        <taxon>Eukaryota</taxon>
        <taxon>Metazoa</taxon>
        <taxon>Ecdysozoa</taxon>
        <taxon>Arthropoda</taxon>
        <taxon>Crustacea</taxon>
        <taxon>Multicrustacea</taxon>
        <taxon>Hexanauplia</taxon>
        <taxon>Copepoda</taxon>
        <taxon>Siphonostomatoida</taxon>
        <taxon>Caligidae</taxon>
        <taxon>Lepeophtheirus</taxon>
    </lineage>
</organism>
<feature type="chain" id="PRO_5002715393" evidence="3">
    <location>
        <begin position="23"/>
        <end position="1521"/>
    </location>
</feature>
<dbReference type="Gene3D" id="1.25.10.20">
    <property type="entry name" value="Vitellinogen, superhelical"/>
    <property type="match status" value="1"/>
</dbReference>
<feature type="domain" description="VWFD" evidence="5">
    <location>
        <begin position="1348"/>
        <end position="1521"/>
    </location>
</feature>